<reference evidence="1" key="1">
    <citation type="submission" date="2021-08" db="EMBL/GenBank/DDBJ databases">
        <title>The first chromosome-level gecko genome reveals the dynamic sex chromosomes of Neotropical dwarf geckos (Sphaerodactylidae: Sphaerodactylus).</title>
        <authorList>
            <person name="Pinto B.J."/>
            <person name="Keating S.E."/>
            <person name="Gamble T."/>
        </authorList>
    </citation>
    <scope>NUCLEOTIDE SEQUENCE</scope>
    <source>
        <strain evidence="1">TG3544</strain>
    </source>
</reference>
<name>A0ACB8FHJ0_9SAUR</name>
<proteinExistence type="predicted"/>
<dbReference type="Proteomes" id="UP000827872">
    <property type="component" value="Linkage Group LG04"/>
</dbReference>
<keyword evidence="2" id="KW-1185">Reference proteome</keyword>
<sequence>MPNRRGGKNAFFFFVLEKLPELKQRGLNVAGVADAVPHCSDGWAMLTEEQKEKYADKARMWKAKKLETGAKAANDKLPDRVLTPLRMPTQTVPVESLTSTSRKCGQVMLKSEFYILDIFSHGELPPHCIQRFLPCEIGCVKYSLKDGIIADFHHFIDTGNTTHRIPFSGSELSFASYSAVFRDLCKFIQLHRYNSPLICCKSDGHFRVSWCLNYMAEEAGTTKQLNLLSVEDLVMELYQLKSQKEPSKTWVYNALDVSKWDYSSNTRCKWHEENDILFCALANCKKIAYCISNSLADLHSIPLTPAHLPVLDKDSQSTVNPKMVVLDAGRFQRVKAQFGGNDRYFSSLHRDKDAIPHADEHPSGVKIVNEISIGRGRGITRFLESMSKQPSSWKFTSASYPK</sequence>
<gene>
    <name evidence="1" type="ORF">K3G42_017430</name>
</gene>
<evidence type="ECO:0000313" key="2">
    <source>
        <dbReference type="Proteomes" id="UP000827872"/>
    </source>
</evidence>
<accession>A0ACB8FHJ0</accession>
<organism evidence="1 2">
    <name type="scientific">Sphaerodactylus townsendi</name>
    <dbReference type="NCBI Taxonomy" id="933632"/>
    <lineage>
        <taxon>Eukaryota</taxon>
        <taxon>Metazoa</taxon>
        <taxon>Chordata</taxon>
        <taxon>Craniata</taxon>
        <taxon>Vertebrata</taxon>
        <taxon>Euteleostomi</taxon>
        <taxon>Lepidosauria</taxon>
        <taxon>Squamata</taxon>
        <taxon>Bifurcata</taxon>
        <taxon>Gekkota</taxon>
        <taxon>Sphaerodactylidae</taxon>
        <taxon>Sphaerodactylus</taxon>
    </lineage>
</organism>
<protein>
    <submittedName>
        <fullName evidence="1">Uncharacterized protein</fullName>
    </submittedName>
</protein>
<evidence type="ECO:0000313" key="1">
    <source>
        <dbReference type="EMBL" id="KAH8004707.1"/>
    </source>
</evidence>
<comment type="caution">
    <text evidence="1">The sequence shown here is derived from an EMBL/GenBank/DDBJ whole genome shotgun (WGS) entry which is preliminary data.</text>
</comment>
<dbReference type="EMBL" id="CM037617">
    <property type="protein sequence ID" value="KAH8004707.1"/>
    <property type="molecule type" value="Genomic_DNA"/>
</dbReference>